<name>A0A0K8TU44_CONLV</name>
<proteinExistence type="predicted"/>
<reference evidence="1" key="1">
    <citation type="submission" date="2015-04" db="EMBL/GenBank/DDBJ databases">
        <authorList>
            <person name="Syromyatnikov M.Y."/>
            <person name="Popov V.N."/>
        </authorList>
    </citation>
    <scope>NUCLEOTIDE SEQUENCE</scope>
    <source>
        <tissue evidence="1">Venom duct</tissue>
    </source>
</reference>
<evidence type="ECO:0000313" key="1">
    <source>
        <dbReference type="EMBL" id="JAI17771.1"/>
    </source>
</evidence>
<sequence length="72" mass="7947">TITALYQVDRATRREGRTIRAMSNLLKILKRRCSPDCVPYCPKKSECCDGDVCVYSETLSKHFCVGCGGGGE</sequence>
<dbReference type="EMBL" id="GCVH01000122">
    <property type="protein sequence ID" value="JAI17771.1"/>
    <property type="molecule type" value="Transcribed_RNA"/>
</dbReference>
<dbReference type="AlphaFoldDB" id="A0A0K8TU44"/>
<organism evidence="1">
    <name type="scientific">Conus lenavati</name>
    <name type="common">Cone snail</name>
    <dbReference type="NCBI Taxonomy" id="1519839"/>
    <lineage>
        <taxon>Eukaryota</taxon>
        <taxon>Metazoa</taxon>
        <taxon>Spiralia</taxon>
        <taxon>Lophotrochozoa</taxon>
        <taxon>Mollusca</taxon>
        <taxon>Gastropoda</taxon>
        <taxon>Caenogastropoda</taxon>
        <taxon>Neogastropoda</taxon>
        <taxon>Conoidea</taxon>
        <taxon>Conidae</taxon>
        <taxon>Conus</taxon>
        <taxon>Splinoconus</taxon>
    </lineage>
</organism>
<feature type="non-terminal residue" evidence="1">
    <location>
        <position position="1"/>
    </location>
</feature>
<accession>A0A0K8TU44</accession>
<protein>
    <submittedName>
        <fullName evidence="1">Conopeptide</fullName>
    </submittedName>
</protein>